<accession>K5BED1</accession>
<dbReference type="STRING" id="1122247.GCA_000379865_02816"/>
<proteinExistence type="predicted"/>
<organism evidence="1 2">
    <name type="scientific">Mycolicibacterium hassiacum (strain DSM 44199 / CIP 105218 / JCM 12690 / 3849)</name>
    <name type="common">Mycobacterium hassiacum</name>
    <dbReference type="NCBI Taxonomy" id="1122247"/>
    <lineage>
        <taxon>Bacteria</taxon>
        <taxon>Bacillati</taxon>
        <taxon>Actinomycetota</taxon>
        <taxon>Actinomycetes</taxon>
        <taxon>Mycobacteriales</taxon>
        <taxon>Mycobacteriaceae</taxon>
        <taxon>Mycolicibacterium</taxon>
    </lineage>
</organism>
<name>K5BED1_MYCHD</name>
<keyword evidence="2" id="KW-1185">Reference proteome</keyword>
<protein>
    <submittedName>
        <fullName evidence="1">SnoaL-like domain protein</fullName>
    </submittedName>
</protein>
<sequence>MELWELCARERIRDTLAQYNWSGDAGRLSELAATFCADGELEVRGSAPVRGRDGIVAFLGGAVTRFDAAATAAEPGVKRIVRHNVANIRFLEITPEQARVACYFTVYTEIGLDHYGRYRDVLVPVGDDWLIKHRFVSTDWAAPNSTMVR</sequence>
<comment type="caution">
    <text evidence="1">The sequence shown here is derived from an EMBL/GenBank/DDBJ whole genome shotgun (WGS) entry which is preliminary data.</text>
</comment>
<reference evidence="1 2" key="1">
    <citation type="journal article" date="2012" name="J. Bacteriol.">
        <title>Genome sequence of Mycobacterium hassiacum DSM 44199, a rare source of heat-stable mycobacterial proteins.</title>
        <authorList>
            <person name="Tiago I."/>
            <person name="Maranha A."/>
            <person name="Mendes V."/>
            <person name="Alarico S."/>
            <person name="Moynihan P.J."/>
            <person name="Clarke A.J."/>
            <person name="Macedo-Ribeiro S."/>
            <person name="Pereira P.J."/>
            <person name="Empadinhas N."/>
        </authorList>
    </citation>
    <scope>NUCLEOTIDE SEQUENCE [LARGE SCALE GENOMIC DNA]</scope>
    <source>
        <strain evidence="2">DSM 44199 / CIP 105218 / JCM 12690 / 3849</strain>
    </source>
</reference>
<dbReference type="OrthoDB" id="4743474at2"/>
<evidence type="ECO:0000313" key="1">
    <source>
        <dbReference type="EMBL" id="EKF22196.1"/>
    </source>
</evidence>
<dbReference type="InterPro" id="IPR037401">
    <property type="entry name" value="SnoaL-like"/>
</dbReference>
<dbReference type="PATRIC" id="fig|1122247.3.peg.3533"/>
<dbReference type="Pfam" id="PF13577">
    <property type="entry name" value="SnoaL_4"/>
    <property type="match status" value="1"/>
</dbReference>
<dbReference type="InterPro" id="IPR032710">
    <property type="entry name" value="NTF2-like_dom_sf"/>
</dbReference>
<dbReference type="SUPFAM" id="SSF54427">
    <property type="entry name" value="NTF2-like"/>
    <property type="match status" value="1"/>
</dbReference>
<dbReference type="Gene3D" id="3.10.450.50">
    <property type="match status" value="1"/>
</dbReference>
<dbReference type="Proteomes" id="UP000006265">
    <property type="component" value="Unassembled WGS sequence"/>
</dbReference>
<dbReference type="RefSeq" id="WP_005630176.1">
    <property type="nucleotide sequence ID" value="NZ_AMRA01000102.1"/>
</dbReference>
<dbReference type="eggNOG" id="COG3631">
    <property type="taxonomic scope" value="Bacteria"/>
</dbReference>
<dbReference type="EMBL" id="AMRA01000102">
    <property type="protein sequence ID" value="EKF22196.1"/>
    <property type="molecule type" value="Genomic_DNA"/>
</dbReference>
<dbReference type="AlphaFoldDB" id="K5BED1"/>
<gene>
    <name evidence="1" type="ORF">C731_3683</name>
</gene>
<evidence type="ECO:0000313" key="2">
    <source>
        <dbReference type="Proteomes" id="UP000006265"/>
    </source>
</evidence>